<sequence length="168" mass="18938">MNKRLRTSSQADAEESSAPGLSLDEHTAVIMSRSVVVERHIQLADFYELRFEDRTLPEIVEQAGWLPFSRGPGKNGSVTVAVRVREVIHEVEIFAEVLGTKAGYMRGLGRSVRSVGSSSSVSSVDLSRRLEEARLQIEETRARQLEYEALLVKWSDMEQTMREQLMAE</sequence>
<gene>
    <name evidence="3" type="ORF">CJ030_MR6G013858</name>
</gene>
<evidence type="ECO:0000256" key="2">
    <source>
        <dbReference type="SAM" id="MobiDB-lite"/>
    </source>
</evidence>
<keyword evidence="1" id="KW-0175">Coiled coil</keyword>
<feature type="coiled-coil region" evidence="1">
    <location>
        <begin position="123"/>
        <end position="150"/>
    </location>
</feature>
<evidence type="ECO:0000313" key="3">
    <source>
        <dbReference type="EMBL" id="KAB1210366.1"/>
    </source>
</evidence>
<organism evidence="3 4">
    <name type="scientific">Morella rubra</name>
    <name type="common">Chinese bayberry</name>
    <dbReference type="NCBI Taxonomy" id="262757"/>
    <lineage>
        <taxon>Eukaryota</taxon>
        <taxon>Viridiplantae</taxon>
        <taxon>Streptophyta</taxon>
        <taxon>Embryophyta</taxon>
        <taxon>Tracheophyta</taxon>
        <taxon>Spermatophyta</taxon>
        <taxon>Magnoliopsida</taxon>
        <taxon>eudicotyledons</taxon>
        <taxon>Gunneridae</taxon>
        <taxon>Pentapetalae</taxon>
        <taxon>rosids</taxon>
        <taxon>fabids</taxon>
        <taxon>Fagales</taxon>
        <taxon>Myricaceae</taxon>
        <taxon>Morella</taxon>
    </lineage>
</organism>
<proteinExistence type="predicted"/>
<accession>A0A6A1VDW4</accession>
<evidence type="ECO:0000313" key="4">
    <source>
        <dbReference type="Proteomes" id="UP000516437"/>
    </source>
</evidence>
<dbReference type="Proteomes" id="UP000516437">
    <property type="component" value="Chromosome 6"/>
</dbReference>
<dbReference type="EMBL" id="RXIC02000024">
    <property type="protein sequence ID" value="KAB1210366.1"/>
    <property type="molecule type" value="Genomic_DNA"/>
</dbReference>
<protein>
    <submittedName>
        <fullName evidence="3">Uncharacterized protein</fullName>
    </submittedName>
</protein>
<evidence type="ECO:0000256" key="1">
    <source>
        <dbReference type="SAM" id="Coils"/>
    </source>
</evidence>
<feature type="region of interest" description="Disordered" evidence="2">
    <location>
        <begin position="1"/>
        <end position="20"/>
    </location>
</feature>
<keyword evidence="4" id="KW-1185">Reference proteome</keyword>
<name>A0A6A1VDW4_9ROSI</name>
<dbReference type="AlphaFoldDB" id="A0A6A1VDW4"/>
<reference evidence="3 4" key="1">
    <citation type="journal article" date="2019" name="Plant Biotechnol. J.">
        <title>The red bayberry genome and genetic basis of sex determination.</title>
        <authorList>
            <person name="Jia H.M."/>
            <person name="Jia H.J."/>
            <person name="Cai Q.L."/>
            <person name="Wang Y."/>
            <person name="Zhao H.B."/>
            <person name="Yang W.F."/>
            <person name="Wang G.Y."/>
            <person name="Li Y.H."/>
            <person name="Zhan D.L."/>
            <person name="Shen Y.T."/>
            <person name="Niu Q.F."/>
            <person name="Chang L."/>
            <person name="Qiu J."/>
            <person name="Zhao L."/>
            <person name="Xie H.B."/>
            <person name="Fu W.Y."/>
            <person name="Jin J."/>
            <person name="Li X.W."/>
            <person name="Jiao Y."/>
            <person name="Zhou C.C."/>
            <person name="Tu T."/>
            <person name="Chai C.Y."/>
            <person name="Gao J.L."/>
            <person name="Fan L.J."/>
            <person name="van de Weg E."/>
            <person name="Wang J.Y."/>
            <person name="Gao Z.S."/>
        </authorList>
    </citation>
    <scope>NUCLEOTIDE SEQUENCE [LARGE SCALE GENOMIC DNA]</scope>
    <source>
        <tissue evidence="3">Leaves</tissue>
    </source>
</reference>
<comment type="caution">
    <text evidence="3">The sequence shown here is derived from an EMBL/GenBank/DDBJ whole genome shotgun (WGS) entry which is preliminary data.</text>
</comment>